<organism evidence="2 3">
    <name type="scientific">Trichonephila clavata</name>
    <name type="common">Joro spider</name>
    <name type="synonym">Nephila clavata</name>
    <dbReference type="NCBI Taxonomy" id="2740835"/>
    <lineage>
        <taxon>Eukaryota</taxon>
        <taxon>Metazoa</taxon>
        <taxon>Ecdysozoa</taxon>
        <taxon>Arthropoda</taxon>
        <taxon>Chelicerata</taxon>
        <taxon>Arachnida</taxon>
        <taxon>Araneae</taxon>
        <taxon>Araneomorphae</taxon>
        <taxon>Entelegynae</taxon>
        <taxon>Araneoidea</taxon>
        <taxon>Nephilidae</taxon>
        <taxon>Trichonephila</taxon>
    </lineage>
</organism>
<protein>
    <submittedName>
        <fullName evidence="2">Uncharacterized protein</fullName>
    </submittedName>
</protein>
<evidence type="ECO:0000313" key="3">
    <source>
        <dbReference type="Proteomes" id="UP000887116"/>
    </source>
</evidence>
<dbReference type="Gene3D" id="1.10.510.10">
    <property type="entry name" value="Transferase(Phosphotransferase) domain 1"/>
    <property type="match status" value="1"/>
</dbReference>
<proteinExistence type="predicted"/>
<gene>
    <name evidence="2" type="primary">MAP4K3_3</name>
    <name evidence="2" type="ORF">TNCT_628751</name>
</gene>
<name>A0A8X6M0W5_TRICU</name>
<comment type="caution">
    <text evidence="2">The sequence shown here is derived from an EMBL/GenBank/DDBJ whole genome shotgun (WGS) entry which is preliminary data.</text>
</comment>
<feature type="region of interest" description="Disordered" evidence="1">
    <location>
        <begin position="1"/>
        <end position="21"/>
    </location>
</feature>
<keyword evidence="3" id="KW-1185">Reference proteome</keyword>
<dbReference type="EMBL" id="BMAO01029199">
    <property type="protein sequence ID" value="GFR30026.1"/>
    <property type="molecule type" value="Genomic_DNA"/>
</dbReference>
<dbReference type="OrthoDB" id="8693905at2759"/>
<accession>A0A8X6M0W5</accession>
<sequence length="85" mass="9684">MSKSGFKPPTLSDKKRPTAERLLQHPFLQGDLTKQLAKELLDRVNNPHISYPDDVDDDEILPDVPQRIASKNLLETSKELDQSFI</sequence>
<reference evidence="2" key="1">
    <citation type="submission" date="2020-07" db="EMBL/GenBank/DDBJ databases">
        <title>Multicomponent nature underlies the extraordinary mechanical properties of spider dragline silk.</title>
        <authorList>
            <person name="Kono N."/>
            <person name="Nakamura H."/>
            <person name="Mori M."/>
            <person name="Yoshida Y."/>
            <person name="Ohtoshi R."/>
            <person name="Malay A.D."/>
            <person name="Moran D.A.P."/>
            <person name="Tomita M."/>
            <person name="Numata K."/>
            <person name="Arakawa K."/>
        </authorList>
    </citation>
    <scope>NUCLEOTIDE SEQUENCE</scope>
</reference>
<feature type="compositionally biased region" description="Basic and acidic residues" evidence="1">
    <location>
        <begin position="12"/>
        <end position="21"/>
    </location>
</feature>
<evidence type="ECO:0000313" key="2">
    <source>
        <dbReference type="EMBL" id="GFR30026.1"/>
    </source>
</evidence>
<dbReference type="Proteomes" id="UP000887116">
    <property type="component" value="Unassembled WGS sequence"/>
</dbReference>
<dbReference type="AlphaFoldDB" id="A0A8X6M0W5"/>
<evidence type="ECO:0000256" key="1">
    <source>
        <dbReference type="SAM" id="MobiDB-lite"/>
    </source>
</evidence>
<feature type="non-terminal residue" evidence="2">
    <location>
        <position position="1"/>
    </location>
</feature>